<organism evidence="2 3">
    <name type="scientific">Trichomalopsis sarcophagae</name>
    <dbReference type="NCBI Taxonomy" id="543379"/>
    <lineage>
        <taxon>Eukaryota</taxon>
        <taxon>Metazoa</taxon>
        <taxon>Ecdysozoa</taxon>
        <taxon>Arthropoda</taxon>
        <taxon>Hexapoda</taxon>
        <taxon>Insecta</taxon>
        <taxon>Pterygota</taxon>
        <taxon>Neoptera</taxon>
        <taxon>Endopterygota</taxon>
        <taxon>Hymenoptera</taxon>
        <taxon>Apocrita</taxon>
        <taxon>Proctotrupomorpha</taxon>
        <taxon>Chalcidoidea</taxon>
        <taxon>Pteromalidae</taxon>
        <taxon>Pteromalinae</taxon>
        <taxon>Trichomalopsis</taxon>
    </lineage>
</organism>
<accession>A0A232EWA0</accession>
<dbReference type="Proteomes" id="UP000215335">
    <property type="component" value="Unassembled WGS sequence"/>
</dbReference>
<protein>
    <submittedName>
        <fullName evidence="2">Uncharacterized protein</fullName>
    </submittedName>
</protein>
<dbReference type="EMBL" id="NNAY01001891">
    <property type="protein sequence ID" value="OXU22628.1"/>
    <property type="molecule type" value="Genomic_DNA"/>
</dbReference>
<keyword evidence="3" id="KW-1185">Reference proteome</keyword>
<gene>
    <name evidence="2" type="ORF">TSAR_014859</name>
</gene>
<sequence length="66" mass="7398">MLSLCGLASPRSPRCYSSRPSRCRPTQYLSQPINSSNSSRYSDNSSPIDAMNFDVSHNINIKMNED</sequence>
<evidence type="ECO:0000313" key="3">
    <source>
        <dbReference type="Proteomes" id="UP000215335"/>
    </source>
</evidence>
<feature type="region of interest" description="Disordered" evidence="1">
    <location>
        <begin position="1"/>
        <end position="49"/>
    </location>
</feature>
<evidence type="ECO:0000256" key="1">
    <source>
        <dbReference type="SAM" id="MobiDB-lite"/>
    </source>
</evidence>
<dbReference type="AlphaFoldDB" id="A0A232EWA0"/>
<comment type="caution">
    <text evidence="2">The sequence shown here is derived from an EMBL/GenBank/DDBJ whole genome shotgun (WGS) entry which is preliminary data.</text>
</comment>
<feature type="compositionally biased region" description="Low complexity" evidence="1">
    <location>
        <begin position="34"/>
        <end position="46"/>
    </location>
</feature>
<feature type="compositionally biased region" description="Low complexity" evidence="1">
    <location>
        <begin position="9"/>
        <end position="25"/>
    </location>
</feature>
<name>A0A232EWA0_9HYME</name>
<proteinExistence type="predicted"/>
<evidence type="ECO:0000313" key="2">
    <source>
        <dbReference type="EMBL" id="OXU22628.1"/>
    </source>
</evidence>
<reference evidence="2 3" key="1">
    <citation type="journal article" date="2017" name="Curr. Biol.">
        <title>The Evolution of Venom by Co-option of Single-Copy Genes.</title>
        <authorList>
            <person name="Martinson E.O."/>
            <person name="Mrinalini"/>
            <person name="Kelkar Y.D."/>
            <person name="Chang C.H."/>
            <person name="Werren J.H."/>
        </authorList>
    </citation>
    <scope>NUCLEOTIDE SEQUENCE [LARGE SCALE GENOMIC DNA]</scope>
    <source>
        <strain evidence="2 3">Alberta</strain>
        <tissue evidence="2">Whole body</tissue>
    </source>
</reference>